<keyword evidence="2" id="KW-0732">Signal</keyword>
<proteinExistence type="predicted"/>
<feature type="compositionally biased region" description="Polar residues" evidence="1">
    <location>
        <begin position="185"/>
        <end position="199"/>
    </location>
</feature>
<evidence type="ECO:0000313" key="4">
    <source>
        <dbReference type="Proteomes" id="UP000829194"/>
    </source>
</evidence>
<sequence length="268" mass="29681">MHFKSSAWPLLCSLLLGVCALLAPRPAAAQCWYDFTYTQTFYGACMSQVTQGLNNIEWVTDTMTQIEKYTTWQDQLKKQNERFEQLNVGGFQLGELTGSRVKIDDLKERSEEDGVEEVCGKGKGKSVVADEQYKICQAKQRLVNRRYNLMVQMFKDAETRDQKIADLRNNRRGLTSANDAGKLAGNTNSGVQSRASTTNDGQNYMMTMELYTSMIAALDEEMARSAQKALTHKGASQKGPFGLPPIAGKVIQGAVLKAALAGARSRDL</sequence>
<name>A0ABY3X7I6_9GAMM</name>
<protein>
    <recommendedName>
        <fullName evidence="5">Secreted protein</fullName>
    </recommendedName>
</protein>
<feature type="signal peptide" evidence="2">
    <location>
        <begin position="1"/>
        <end position="29"/>
    </location>
</feature>
<evidence type="ECO:0000313" key="3">
    <source>
        <dbReference type="EMBL" id="UNP27444.1"/>
    </source>
</evidence>
<dbReference type="Proteomes" id="UP000829194">
    <property type="component" value="Chromosome"/>
</dbReference>
<feature type="region of interest" description="Disordered" evidence="1">
    <location>
        <begin position="169"/>
        <end position="199"/>
    </location>
</feature>
<evidence type="ECO:0000256" key="1">
    <source>
        <dbReference type="SAM" id="MobiDB-lite"/>
    </source>
</evidence>
<evidence type="ECO:0008006" key="5">
    <source>
        <dbReference type="Google" id="ProtNLM"/>
    </source>
</evidence>
<accession>A0ABY3X7I6</accession>
<gene>
    <name evidence="3" type="ORF">MOV92_12960</name>
</gene>
<evidence type="ECO:0000256" key="2">
    <source>
        <dbReference type="SAM" id="SignalP"/>
    </source>
</evidence>
<organism evidence="3 4">
    <name type="scientific">Lysobacter gummosus</name>
    <dbReference type="NCBI Taxonomy" id="262324"/>
    <lineage>
        <taxon>Bacteria</taxon>
        <taxon>Pseudomonadati</taxon>
        <taxon>Pseudomonadota</taxon>
        <taxon>Gammaproteobacteria</taxon>
        <taxon>Lysobacterales</taxon>
        <taxon>Lysobacteraceae</taxon>
        <taxon>Lysobacter</taxon>
    </lineage>
</organism>
<dbReference type="EMBL" id="CP093547">
    <property type="protein sequence ID" value="UNP27444.1"/>
    <property type="molecule type" value="Genomic_DNA"/>
</dbReference>
<dbReference type="RefSeq" id="WP_057943170.1">
    <property type="nucleotide sequence ID" value="NZ_CP011131.1"/>
</dbReference>
<feature type="chain" id="PRO_5046800068" description="Secreted protein" evidence="2">
    <location>
        <begin position="30"/>
        <end position="268"/>
    </location>
</feature>
<reference evidence="3 4" key="1">
    <citation type="submission" date="2022-03" db="EMBL/GenBank/DDBJ databases">
        <title>Complete genome sequence of Lysobacter capsici VKM B-2533 and Lysobacter gummosus 10.1.1, promising sources of lytic agents.</title>
        <authorList>
            <person name="Tarlachkov S.V."/>
            <person name="Kudryakova I.V."/>
            <person name="Afoshin A.S."/>
            <person name="Leontyevskaya E.A."/>
            <person name="Leontyevskaya N.V."/>
        </authorList>
    </citation>
    <scope>NUCLEOTIDE SEQUENCE [LARGE SCALE GENOMIC DNA]</scope>
    <source>
        <strain evidence="3 4">10.1.1</strain>
    </source>
</reference>
<keyword evidence="4" id="KW-1185">Reference proteome</keyword>